<sequence>MNPEKIKKLQQNAEHVRTGGKGTARRKKKVVHKTTALDDKKLQSNLKKLSVTNIPGIEEVNMIKEDGTVIHFNNPKVQASVPVKFVKSYINLHSLIHFSTFSITGTAENKRITDMLPGILNQLGAESLAHLKKLANNVTTQYKPSDDDVPELVGDFEEASKNETKEVQPQQQHIGES</sequence>
<dbReference type="Gene3D" id="2.20.70.30">
    <property type="entry name" value="Nascent polypeptide-associated complex domain"/>
    <property type="match status" value="1"/>
</dbReference>
<proteinExistence type="inferred from homology"/>
<dbReference type="WBParaSite" id="MhA1_Contig776.frz3.gene1">
    <property type="protein sequence ID" value="MhA1_Contig776.frz3.gene1"/>
    <property type="gene ID" value="MhA1_Contig776.frz3.gene1"/>
</dbReference>
<dbReference type="InterPro" id="IPR039370">
    <property type="entry name" value="BTF3"/>
</dbReference>
<evidence type="ECO:0000256" key="3">
    <source>
        <dbReference type="SAM" id="MobiDB-lite"/>
    </source>
</evidence>
<evidence type="ECO:0000259" key="4">
    <source>
        <dbReference type="PROSITE" id="PS51151"/>
    </source>
</evidence>
<dbReference type="CDD" id="cd22055">
    <property type="entry name" value="NAC_BTF3"/>
    <property type="match status" value="1"/>
</dbReference>
<dbReference type="Proteomes" id="UP000095281">
    <property type="component" value="Unplaced"/>
</dbReference>
<evidence type="ECO:0000256" key="2">
    <source>
        <dbReference type="RuleBase" id="RU361272"/>
    </source>
</evidence>
<dbReference type="OMA" id="RMQQSVR"/>
<dbReference type="PANTHER" id="PTHR10351">
    <property type="entry name" value="TRANSCRIPTION FACTOR BTF3 FAMILY MEMBER"/>
    <property type="match status" value="1"/>
</dbReference>
<feature type="domain" description="NAC-A/B" evidence="4">
    <location>
        <begin position="36"/>
        <end position="116"/>
    </location>
</feature>
<feature type="region of interest" description="Disordered" evidence="3">
    <location>
        <begin position="1"/>
        <end position="29"/>
    </location>
</feature>
<protein>
    <recommendedName>
        <fullName evidence="2">Transcription factor BTF3</fullName>
    </recommendedName>
</protein>
<dbReference type="SMART" id="SM01407">
    <property type="entry name" value="NAC"/>
    <property type="match status" value="1"/>
</dbReference>
<reference evidence="6" key="1">
    <citation type="submission" date="2016-11" db="UniProtKB">
        <authorList>
            <consortium name="WormBaseParasite"/>
        </authorList>
    </citation>
    <scope>IDENTIFICATION</scope>
</reference>
<evidence type="ECO:0000256" key="1">
    <source>
        <dbReference type="ARBA" id="ARBA00005296"/>
    </source>
</evidence>
<comment type="similarity">
    <text evidence="1 2">Belongs to the NAC-beta family.</text>
</comment>
<dbReference type="InterPro" id="IPR038187">
    <property type="entry name" value="NAC_A/B_dom_sf"/>
</dbReference>
<dbReference type="AlphaFoldDB" id="A0A1I8BYY5"/>
<dbReference type="FunFam" id="2.20.70.30:FF:000001">
    <property type="entry name" value="Transcription factor BTF3 homolog"/>
    <property type="match status" value="1"/>
</dbReference>
<organism evidence="5 6">
    <name type="scientific">Meloidogyne hapla</name>
    <name type="common">Root-knot nematode worm</name>
    <dbReference type="NCBI Taxonomy" id="6305"/>
    <lineage>
        <taxon>Eukaryota</taxon>
        <taxon>Metazoa</taxon>
        <taxon>Ecdysozoa</taxon>
        <taxon>Nematoda</taxon>
        <taxon>Chromadorea</taxon>
        <taxon>Rhabditida</taxon>
        <taxon>Tylenchina</taxon>
        <taxon>Tylenchomorpha</taxon>
        <taxon>Tylenchoidea</taxon>
        <taxon>Meloidogynidae</taxon>
        <taxon>Meloidogyninae</taxon>
        <taxon>Meloidogyne</taxon>
    </lineage>
</organism>
<evidence type="ECO:0000313" key="5">
    <source>
        <dbReference type="Proteomes" id="UP000095281"/>
    </source>
</evidence>
<dbReference type="PROSITE" id="PS51151">
    <property type="entry name" value="NAC_AB"/>
    <property type="match status" value="1"/>
</dbReference>
<evidence type="ECO:0000313" key="6">
    <source>
        <dbReference type="WBParaSite" id="MhA1_Contig776.frz3.gene1"/>
    </source>
</evidence>
<name>A0A1I8BYY5_MELHA</name>
<dbReference type="Pfam" id="PF01849">
    <property type="entry name" value="NAC"/>
    <property type="match status" value="1"/>
</dbReference>
<accession>A0A1I8BYY5</accession>
<dbReference type="InterPro" id="IPR002715">
    <property type="entry name" value="Nas_poly-pep-assoc_cplx_dom"/>
</dbReference>
<keyword evidence="5" id="KW-1185">Reference proteome</keyword>